<gene>
    <name evidence="2" type="ORF">Nepgr_022374</name>
</gene>
<protein>
    <submittedName>
        <fullName evidence="2">Uncharacterized protein</fullName>
    </submittedName>
</protein>
<comment type="caution">
    <text evidence="2">The sequence shown here is derived from an EMBL/GenBank/DDBJ whole genome shotgun (WGS) entry which is preliminary data.</text>
</comment>
<keyword evidence="3" id="KW-1185">Reference proteome</keyword>
<proteinExistence type="predicted"/>
<sequence length="100" mass="10927">MRTAAYQHRIALLLQQQGESAAIRCQRLGLTEHQGHGKGGRLEQVRSKLGRAFSSLHRPAKRGIQALKPGRKVGPTDVECNPPQTLLPIGTQVRNDLGCP</sequence>
<evidence type="ECO:0000256" key="1">
    <source>
        <dbReference type="SAM" id="MobiDB-lite"/>
    </source>
</evidence>
<reference evidence="2" key="1">
    <citation type="submission" date="2023-05" db="EMBL/GenBank/DDBJ databases">
        <title>Nepenthes gracilis genome sequencing.</title>
        <authorList>
            <person name="Fukushima K."/>
        </authorList>
    </citation>
    <scope>NUCLEOTIDE SEQUENCE</scope>
    <source>
        <strain evidence="2">SING2019-196</strain>
    </source>
</reference>
<evidence type="ECO:0000313" key="2">
    <source>
        <dbReference type="EMBL" id="GMH20533.1"/>
    </source>
</evidence>
<name>A0AAD3XWX1_NEPGR</name>
<accession>A0AAD3XWX1</accession>
<dbReference type="EMBL" id="BSYO01000022">
    <property type="protein sequence ID" value="GMH20533.1"/>
    <property type="molecule type" value="Genomic_DNA"/>
</dbReference>
<dbReference type="AlphaFoldDB" id="A0AAD3XWX1"/>
<organism evidence="2 3">
    <name type="scientific">Nepenthes gracilis</name>
    <name type="common">Slender pitcher plant</name>
    <dbReference type="NCBI Taxonomy" id="150966"/>
    <lineage>
        <taxon>Eukaryota</taxon>
        <taxon>Viridiplantae</taxon>
        <taxon>Streptophyta</taxon>
        <taxon>Embryophyta</taxon>
        <taxon>Tracheophyta</taxon>
        <taxon>Spermatophyta</taxon>
        <taxon>Magnoliopsida</taxon>
        <taxon>eudicotyledons</taxon>
        <taxon>Gunneridae</taxon>
        <taxon>Pentapetalae</taxon>
        <taxon>Caryophyllales</taxon>
        <taxon>Nepenthaceae</taxon>
        <taxon>Nepenthes</taxon>
    </lineage>
</organism>
<dbReference type="Proteomes" id="UP001279734">
    <property type="component" value="Unassembled WGS sequence"/>
</dbReference>
<evidence type="ECO:0000313" key="3">
    <source>
        <dbReference type="Proteomes" id="UP001279734"/>
    </source>
</evidence>
<feature type="region of interest" description="Disordered" evidence="1">
    <location>
        <begin position="68"/>
        <end position="89"/>
    </location>
</feature>